<dbReference type="GO" id="GO:0000122">
    <property type="term" value="P:negative regulation of transcription by RNA polymerase II"/>
    <property type="evidence" value="ECO:0007669"/>
    <property type="project" value="TreeGrafter"/>
</dbReference>
<evidence type="ECO:0000256" key="3">
    <source>
        <dbReference type="ARBA" id="ARBA00022723"/>
    </source>
</evidence>
<dbReference type="PANTHER" id="PTHR12346:SF0">
    <property type="entry name" value="SIN3A, ISOFORM G"/>
    <property type="match status" value="1"/>
</dbReference>
<dbReference type="OrthoDB" id="3026831at2759"/>
<feature type="region of interest" description="Disordered" evidence="8">
    <location>
        <begin position="288"/>
        <end position="338"/>
    </location>
</feature>
<keyword evidence="5" id="KW-0862">Zinc</keyword>
<dbReference type="Proteomes" id="UP000284706">
    <property type="component" value="Unassembled WGS sequence"/>
</dbReference>
<keyword evidence="11" id="KW-1185">Reference proteome</keyword>
<keyword evidence="3" id="KW-0479">Metal-binding</keyword>
<feature type="compositionally biased region" description="Polar residues" evidence="8">
    <location>
        <begin position="317"/>
        <end position="334"/>
    </location>
</feature>
<comment type="caution">
    <text evidence="10">The sequence shown here is derived from an EMBL/GenBank/DDBJ whole genome shotgun (WGS) entry which is preliminary data.</text>
</comment>
<dbReference type="SUPFAM" id="SSF47762">
    <property type="entry name" value="PAH2 domain"/>
    <property type="match status" value="2"/>
</dbReference>
<dbReference type="InterPro" id="IPR036600">
    <property type="entry name" value="PAH_sf"/>
</dbReference>
<feature type="region of interest" description="Disordered" evidence="8">
    <location>
        <begin position="938"/>
        <end position="958"/>
    </location>
</feature>
<feature type="domain" description="Zinc finger PHD-type" evidence="9">
    <location>
        <begin position="459"/>
        <end position="500"/>
    </location>
</feature>
<feature type="region of interest" description="Disordered" evidence="8">
    <location>
        <begin position="540"/>
        <end position="587"/>
    </location>
</feature>
<dbReference type="GO" id="GO:0004672">
    <property type="term" value="F:protein kinase activity"/>
    <property type="evidence" value="ECO:0007669"/>
    <property type="project" value="InterPro"/>
</dbReference>
<dbReference type="Pfam" id="PF07714">
    <property type="entry name" value="PK_Tyr_Ser-Thr"/>
    <property type="match status" value="1"/>
</dbReference>
<accession>A0A409VQA2</accession>
<dbReference type="CDD" id="cd15489">
    <property type="entry name" value="PHD_SF"/>
    <property type="match status" value="1"/>
</dbReference>
<name>A0A409VQA2_9AGAR</name>
<feature type="domain" description="Zinc finger PHD-type" evidence="9">
    <location>
        <begin position="1046"/>
        <end position="1105"/>
    </location>
</feature>
<dbReference type="Pfam" id="PF02671">
    <property type="entry name" value="PAH"/>
    <property type="match status" value="2"/>
</dbReference>
<dbReference type="InterPro" id="IPR003822">
    <property type="entry name" value="PAH"/>
</dbReference>
<dbReference type="STRING" id="231916.A0A409VQA2"/>
<feature type="compositionally biased region" description="Acidic residues" evidence="8">
    <location>
        <begin position="566"/>
        <end position="580"/>
    </location>
</feature>
<evidence type="ECO:0000256" key="4">
    <source>
        <dbReference type="ARBA" id="ARBA00022771"/>
    </source>
</evidence>
<keyword evidence="4" id="KW-0863">Zinc-finger</keyword>
<gene>
    <name evidence="10" type="ORF">CVT26_006038</name>
</gene>
<organism evidence="10 11">
    <name type="scientific">Gymnopilus dilepis</name>
    <dbReference type="NCBI Taxonomy" id="231916"/>
    <lineage>
        <taxon>Eukaryota</taxon>
        <taxon>Fungi</taxon>
        <taxon>Dikarya</taxon>
        <taxon>Basidiomycota</taxon>
        <taxon>Agaricomycotina</taxon>
        <taxon>Agaricomycetes</taxon>
        <taxon>Agaricomycetidae</taxon>
        <taxon>Agaricales</taxon>
        <taxon>Agaricineae</taxon>
        <taxon>Hymenogastraceae</taxon>
        <taxon>Gymnopilus</taxon>
    </lineage>
</organism>
<dbReference type="GO" id="GO:0000118">
    <property type="term" value="C:histone deacetylase complex"/>
    <property type="evidence" value="ECO:0007669"/>
    <property type="project" value="TreeGrafter"/>
</dbReference>
<evidence type="ECO:0000256" key="1">
    <source>
        <dbReference type="ARBA" id="ARBA00004123"/>
    </source>
</evidence>
<dbReference type="Gene3D" id="3.30.40.10">
    <property type="entry name" value="Zinc/RING finger domain, C3HC4 (zinc finger)"/>
    <property type="match status" value="2"/>
</dbReference>
<dbReference type="InParanoid" id="A0A409VQA2"/>
<dbReference type="SUPFAM" id="SSF57903">
    <property type="entry name" value="FYVE/PHD zinc finger"/>
    <property type="match status" value="2"/>
</dbReference>
<dbReference type="InterPro" id="IPR011011">
    <property type="entry name" value="Znf_FYVE_PHD"/>
</dbReference>
<dbReference type="SUPFAM" id="SSF56112">
    <property type="entry name" value="Protein kinase-like (PK-like)"/>
    <property type="match status" value="1"/>
</dbReference>
<evidence type="ECO:0000313" key="10">
    <source>
        <dbReference type="EMBL" id="PPQ68451.1"/>
    </source>
</evidence>
<dbReference type="InterPro" id="IPR039774">
    <property type="entry name" value="Sin3-like"/>
</dbReference>
<evidence type="ECO:0000256" key="5">
    <source>
        <dbReference type="ARBA" id="ARBA00022833"/>
    </source>
</evidence>
<dbReference type="InterPro" id="IPR011009">
    <property type="entry name" value="Kinase-like_dom_sf"/>
</dbReference>
<dbReference type="GO" id="GO:0000785">
    <property type="term" value="C:chromatin"/>
    <property type="evidence" value="ECO:0007669"/>
    <property type="project" value="TreeGrafter"/>
</dbReference>
<dbReference type="SMART" id="SM00249">
    <property type="entry name" value="PHD"/>
    <property type="match status" value="2"/>
</dbReference>
<evidence type="ECO:0000256" key="7">
    <source>
        <dbReference type="PROSITE-ProRule" id="PRU00810"/>
    </source>
</evidence>
<feature type="region of interest" description="Disordered" evidence="8">
    <location>
        <begin position="13"/>
        <end position="32"/>
    </location>
</feature>
<dbReference type="FunFam" id="1.20.1160.11:FF:000001">
    <property type="entry name" value="Paired amphipathic helix protein Sin3"/>
    <property type="match status" value="1"/>
</dbReference>
<keyword evidence="2" id="KW-0678">Repressor</keyword>
<dbReference type="PROSITE" id="PS01359">
    <property type="entry name" value="ZF_PHD_1"/>
    <property type="match status" value="1"/>
</dbReference>
<comment type="subcellular location">
    <subcellularLocation>
        <location evidence="1 7">Nucleus</location>
    </subcellularLocation>
</comment>
<sequence length="1324" mass="146656">MPRIDTIRVSTALTRARASPYPRSPSPPSGEEMEVQLAAGQGMQVSNSSNTFSFFQSAQDVRLEGVKLYNISGNYIHVDGKGGESEESTGIKGLRVADREDVVLDRQIYRGLNYRLHGGRNRSKGVVVKIYDKGKAKERYRAEAELYSKLYHPNIPNLIAISSLESPRPFLVFQGSYDGPLEHVLKKALKKGLKESWVMGVNTIAGLSSALSYLEDEGFKFASCSPDDIVLLSSGGKPVITFESDNILNQPEENSDEAPDSGLGFFHRVCEKTFDAARKSHYENEQPLSAFIEEDDNTEELSSGPSLEEADFPAFSAGQTSSSPFMGSQAQPRTANGRRCEVVWKPPKEGSATLSDISARFNLALASSSSSLNLGSVPRSRRHSKKLAHRCPGYKRLEIALTPRPSKSAVISYDTPLPTEICSVCGEVVGFDQKVVEFDREIVESDHEVVESDHKEIFSCACGEEDDGSRPIARCTDCFEWHHSDCVGVTSSSFVCPKCRFRVSSNANSQCQMAEDQQSQKHVSFAEDLDLQEMLWQQAESERYESQYESPDVYPAAESPSSNMADEAEDEQEAQLEDNSDPPARGSERLFSAALTPMDPSPASRDEMEVQLAPGQGMQFSNSSTTFTYFESAQNVRLEDVKFYNIRGNLINVHGRGEESREAIGIIKGARVVDREDVLLERQIYKGGYYRLHAGLNRGKVVMVKTYEGVEAKEVCLTTFWLRCVLLKLIFSCAEGKRSYTPNNSIQTHRMHIPALIQSPASHPNIPNLVAVSRLETPTPFLVFQGSYDGPLEHVLMKTLKKGLKESWIMGLKTVGISLRLLVILSYVLSRSLVFRYSLNDEEFNFASLPPDNFVLLSSAGNPIITFKPDGRMNHIPEARFHETSDSALGLFHLLCEKTFDAARKAHYETEQALSAFIEEDDNAGELTSAPIFEESDFATSSTGQISGLPSFRRSAQPKTGSARRWELVWKPAKKGNSTLCDISSQFNSALSSDSSSSLGLTRRSGRYISRTSHRCPGYNRVEIALTPDIEKSALISHASPVPSEICLVCKEVVKAGEIFNCKCGNKDDESVPTVKCGKCFEWHHRDCVAAAGLTIKDFICDDCLQIREPQGYSNLGPQSVPAGAVTYLNAVRDHLGNRPDVYEHFLDITKDFKDGKIATPSVVKRLAQLFNGHAALVQGFNVFLPPGYLIECSVDLDGSDLISLITPGDIRLSIASSALPQPRLQASPHYVHNDDATHASPPVLSLDSEMHEPNSHRIEPALQYIHDVKQHCDATMYRQFLHILSRYHDFSVDEEDTLRQIADLFKDAPDLSAGFRVFVPVHD</sequence>
<protein>
    <recommendedName>
        <fullName evidence="9">Zinc finger PHD-type domain-containing protein</fullName>
    </recommendedName>
</protein>
<dbReference type="GO" id="GO:0008270">
    <property type="term" value="F:zinc ion binding"/>
    <property type="evidence" value="ECO:0007669"/>
    <property type="project" value="UniProtKB-KW"/>
</dbReference>
<evidence type="ECO:0000313" key="11">
    <source>
        <dbReference type="Proteomes" id="UP000284706"/>
    </source>
</evidence>
<dbReference type="InterPro" id="IPR013083">
    <property type="entry name" value="Znf_RING/FYVE/PHD"/>
</dbReference>
<evidence type="ECO:0000256" key="8">
    <source>
        <dbReference type="SAM" id="MobiDB-lite"/>
    </source>
</evidence>
<dbReference type="Gene3D" id="1.20.1160.11">
    <property type="entry name" value="Paired amphipathic helix"/>
    <property type="match status" value="2"/>
</dbReference>
<dbReference type="EMBL" id="NHYE01005595">
    <property type="protein sequence ID" value="PPQ68451.1"/>
    <property type="molecule type" value="Genomic_DNA"/>
</dbReference>
<keyword evidence="6 7" id="KW-0539">Nucleus</keyword>
<dbReference type="InterPro" id="IPR001245">
    <property type="entry name" value="Ser-Thr/Tyr_kinase_cat_dom"/>
</dbReference>
<dbReference type="GO" id="GO:0003714">
    <property type="term" value="F:transcription corepressor activity"/>
    <property type="evidence" value="ECO:0007669"/>
    <property type="project" value="InterPro"/>
</dbReference>
<proteinExistence type="predicted"/>
<reference evidence="10 11" key="1">
    <citation type="journal article" date="2018" name="Evol. Lett.">
        <title>Horizontal gene cluster transfer increased hallucinogenic mushroom diversity.</title>
        <authorList>
            <person name="Reynolds H.T."/>
            <person name="Vijayakumar V."/>
            <person name="Gluck-Thaler E."/>
            <person name="Korotkin H.B."/>
            <person name="Matheny P.B."/>
            <person name="Slot J.C."/>
        </authorList>
    </citation>
    <scope>NUCLEOTIDE SEQUENCE [LARGE SCALE GENOMIC DNA]</scope>
    <source>
        <strain evidence="10 11">SRW20</strain>
    </source>
</reference>
<evidence type="ECO:0000256" key="6">
    <source>
        <dbReference type="ARBA" id="ARBA00023242"/>
    </source>
</evidence>
<evidence type="ECO:0000259" key="9">
    <source>
        <dbReference type="SMART" id="SM00249"/>
    </source>
</evidence>
<evidence type="ECO:0000256" key="2">
    <source>
        <dbReference type="ARBA" id="ARBA00022491"/>
    </source>
</evidence>
<dbReference type="InterPro" id="IPR019786">
    <property type="entry name" value="Zinc_finger_PHD-type_CS"/>
</dbReference>
<dbReference type="InterPro" id="IPR001965">
    <property type="entry name" value="Znf_PHD"/>
</dbReference>
<feature type="compositionally biased region" description="Polar residues" evidence="8">
    <location>
        <begin position="938"/>
        <end position="948"/>
    </location>
</feature>
<dbReference type="PANTHER" id="PTHR12346">
    <property type="entry name" value="SIN3B-RELATED"/>
    <property type="match status" value="1"/>
</dbReference>
<dbReference type="Gene3D" id="1.10.510.10">
    <property type="entry name" value="Transferase(Phosphotransferase) domain 1"/>
    <property type="match status" value="1"/>
</dbReference>
<dbReference type="PROSITE" id="PS51477">
    <property type="entry name" value="PAH"/>
    <property type="match status" value="2"/>
</dbReference>